<feature type="domain" description="GST C-terminal" evidence="2">
    <location>
        <begin position="87"/>
        <end position="214"/>
    </location>
</feature>
<proteinExistence type="predicted"/>
<dbReference type="InterPro" id="IPR036249">
    <property type="entry name" value="Thioredoxin-like_sf"/>
</dbReference>
<dbReference type="InterPro" id="IPR010987">
    <property type="entry name" value="Glutathione-S-Trfase_C-like"/>
</dbReference>
<dbReference type="AlphaFoldDB" id="A0A4R5UV84"/>
<dbReference type="PROSITE" id="PS50404">
    <property type="entry name" value="GST_NTER"/>
    <property type="match status" value="1"/>
</dbReference>
<dbReference type="SFLD" id="SFLDS00019">
    <property type="entry name" value="Glutathione_Transferase_(cytos"/>
    <property type="match status" value="1"/>
</dbReference>
<dbReference type="GO" id="GO:0016740">
    <property type="term" value="F:transferase activity"/>
    <property type="evidence" value="ECO:0007669"/>
    <property type="project" value="UniProtKB-KW"/>
</dbReference>
<comment type="caution">
    <text evidence="3">The sequence shown here is derived from an EMBL/GenBank/DDBJ whole genome shotgun (WGS) entry which is preliminary data.</text>
</comment>
<reference evidence="3 4" key="1">
    <citation type="submission" date="2019-03" db="EMBL/GenBank/DDBJ databases">
        <title>Ruegeria lutea sp. nov., a novel strain, isolated from marine sediment, the Masan Bay, South Korea.</title>
        <authorList>
            <person name="Kim J."/>
            <person name="Kim D.-Y."/>
            <person name="Lee S.-S."/>
        </authorList>
    </citation>
    <scope>NUCLEOTIDE SEQUENCE [LARGE SCALE GENOMIC DNA]</scope>
    <source>
        <strain evidence="3 4">318-1</strain>
    </source>
</reference>
<dbReference type="Gene3D" id="3.40.30.10">
    <property type="entry name" value="Glutaredoxin"/>
    <property type="match status" value="1"/>
</dbReference>
<protein>
    <submittedName>
        <fullName evidence="3">Glutathione S-transferase</fullName>
    </submittedName>
</protein>
<dbReference type="CDD" id="cd03057">
    <property type="entry name" value="GST_N_Beta"/>
    <property type="match status" value="1"/>
</dbReference>
<keyword evidence="4" id="KW-1185">Reference proteome</keyword>
<dbReference type="EMBL" id="SMUV01000072">
    <property type="protein sequence ID" value="TDK43119.1"/>
    <property type="molecule type" value="Genomic_DNA"/>
</dbReference>
<dbReference type="PROSITE" id="PS50405">
    <property type="entry name" value="GST_CTER"/>
    <property type="match status" value="1"/>
</dbReference>
<dbReference type="OrthoDB" id="7583243at2"/>
<accession>A0A4R5UV84</accession>
<dbReference type="RefSeq" id="WP_133361125.1">
    <property type="nucleotide sequence ID" value="NZ_SMUV01000072.1"/>
</dbReference>
<sequence length="228" mass="24406">MTPPYRLHYAPDNASLVIRLALEARGLPYETALVDRAARQQDGAAYRALNPGGLIPVLETPDGPIFETAAILLWLADRHGGLAPAPDAPARAAFLKWLFFVSNTLHADLRMLFYPGQYVGPDHASALRDRLTARLRGHLALLERAVAAPDWPGGASEFYLACLLRWMALYPEGFDRGWFTLPGYPALAALCARAEATGAAAAAIRAEGLGATPFTAPHPATPPEGSAT</sequence>
<dbReference type="Gene3D" id="1.20.1050.10">
    <property type="match status" value="1"/>
</dbReference>
<dbReference type="PANTHER" id="PTHR44051:SF8">
    <property type="entry name" value="GLUTATHIONE S-TRANSFERASE GSTA"/>
    <property type="match status" value="1"/>
</dbReference>
<feature type="domain" description="GST N-terminal" evidence="1">
    <location>
        <begin position="2"/>
        <end position="83"/>
    </location>
</feature>
<dbReference type="Pfam" id="PF13409">
    <property type="entry name" value="GST_N_2"/>
    <property type="match status" value="1"/>
</dbReference>
<dbReference type="SFLD" id="SFLDG00358">
    <property type="entry name" value="Main_(cytGST)"/>
    <property type="match status" value="1"/>
</dbReference>
<evidence type="ECO:0000259" key="1">
    <source>
        <dbReference type="PROSITE" id="PS50404"/>
    </source>
</evidence>
<name>A0A4R5UV84_9RHOB</name>
<dbReference type="SUPFAM" id="SSF52833">
    <property type="entry name" value="Thioredoxin-like"/>
    <property type="match status" value="1"/>
</dbReference>
<dbReference type="InterPro" id="IPR036282">
    <property type="entry name" value="Glutathione-S-Trfase_C_sf"/>
</dbReference>
<evidence type="ECO:0000313" key="4">
    <source>
        <dbReference type="Proteomes" id="UP000295301"/>
    </source>
</evidence>
<dbReference type="InterPro" id="IPR040079">
    <property type="entry name" value="Glutathione_S-Trfase"/>
</dbReference>
<dbReference type="Proteomes" id="UP000295301">
    <property type="component" value="Unassembled WGS sequence"/>
</dbReference>
<gene>
    <name evidence="3" type="ORF">E1832_17845</name>
</gene>
<evidence type="ECO:0000313" key="3">
    <source>
        <dbReference type="EMBL" id="TDK43119.1"/>
    </source>
</evidence>
<organism evidence="3 4">
    <name type="scientific">Antarcticimicrobium luteum</name>
    <dbReference type="NCBI Taxonomy" id="2547397"/>
    <lineage>
        <taxon>Bacteria</taxon>
        <taxon>Pseudomonadati</taxon>
        <taxon>Pseudomonadota</taxon>
        <taxon>Alphaproteobacteria</taxon>
        <taxon>Rhodobacterales</taxon>
        <taxon>Paracoccaceae</taxon>
        <taxon>Antarcticimicrobium</taxon>
    </lineage>
</organism>
<dbReference type="SUPFAM" id="SSF47616">
    <property type="entry name" value="GST C-terminal domain-like"/>
    <property type="match status" value="1"/>
</dbReference>
<evidence type="ECO:0000259" key="2">
    <source>
        <dbReference type="PROSITE" id="PS50405"/>
    </source>
</evidence>
<dbReference type="InterPro" id="IPR004045">
    <property type="entry name" value="Glutathione_S-Trfase_N"/>
</dbReference>
<keyword evidence="3" id="KW-0808">Transferase</keyword>
<dbReference type="PANTHER" id="PTHR44051">
    <property type="entry name" value="GLUTATHIONE S-TRANSFERASE-RELATED"/>
    <property type="match status" value="1"/>
</dbReference>